<evidence type="ECO:0000313" key="2">
    <source>
        <dbReference type="Proteomes" id="UP001144471"/>
    </source>
</evidence>
<dbReference type="Proteomes" id="UP001144471">
    <property type="component" value="Unassembled WGS sequence"/>
</dbReference>
<organism evidence="1 2">
    <name type="scientific">Propionigenium maris DSM 9537</name>
    <dbReference type="NCBI Taxonomy" id="1123000"/>
    <lineage>
        <taxon>Bacteria</taxon>
        <taxon>Fusobacteriati</taxon>
        <taxon>Fusobacteriota</taxon>
        <taxon>Fusobacteriia</taxon>
        <taxon>Fusobacteriales</taxon>
        <taxon>Fusobacteriaceae</taxon>
        <taxon>Propionigenium</taxon>
    </lineage>
</organism>
<gene>
    <name evidence="1" type="ORF">PM10SUCC1_14760</name>
</gene>
<dbReference type="EMBL" id="BSDY01000006">
    <property type="protein sequence ID" value="GLI55962.1"/>
    <property type="molecule type" value="Genomic_DNA"/>
</dbReference>
<name>A0A9W6GLW1_9FUSO</name>
<comment type="caution">
    <text evidence="1">The sequence shown here is derived from an EMBL/GenBank/DDBJ whole genome shotgun (WGS) entry which is preliminary data.</text>
</comment>
<sequence length="85" mass="9613">MQAHVQGIVVSEVKEVEFEGKHYYSLIQDGGLAKPKWKISREMFHGLMAENVVPGDKLNLVVNLNYYPKTNGFNFADVAAFKKVK</sequence>
<proteinExistence type="predicted"/>
<accession>A0A9W6GLW1</accession>
<evidence type="ECO:0000313" key="1">
    <source>
        <dbReference type="EMBL" id="GLI55962.1"/>
    </source>
</evidence>
<dbReference type="RefSeq" id="WP_281834797.1">
    <property type="nucleotide sequence ID" value="NZ_BSDY01000006.1"/>
</dbReference>
<protein>
    <submittedName>
        <fullName evidence="1">Uncharacterized protein</fullName>
    </submittedName>
</protein>
<keyword evidence="2" id="KW-1185">Reference proteome</keyword>
<dbReference type="AlphaFoldDB" id="A0A9W6GLW1"/>
<reference evidence="1" key="1">
    <citation type="submission" date="2022-12" db="EMBL/GenBank/DDBJ databases">
        <title>Reference genome sequencing for broad-spectrum identification of bacterial and archaeal isolates by mass spectrometry.</title>
        <authorList>
            <person name="Sekiguchi Y."/>
            <person name="Tourlousse D.M."/>
        </authorList>
    </citation>
    <scope>NUCLEOTIDE SEQUENCE</scope>
    <source>
        <strain evidence="1">10succ1</strain>
    </source>
</reference>